<reference evidence="3" key="1">
    <citation type="journal article" date="2019" name="Int. J. Syst. Evol. Microbiol.">
        <title>The Global Catalogue of Microorganisms (GCM) 10K type strain sequencing project: providing services to taxonomists for standard genome sequencing and annotation.</title>
        <authorList>
            <consortium name="The Broad Institute Genomics Platform"/>
            <consortium name="The Broad Institute Genome Sequencing Center for Infectious Disease"/>
            <person name="Wu L."/>
            <person name="Ma J."/>
        </authorList>
    </citation>
    <scope>NUCLEOTIDE SEQUENCE [LARGE SCALE GENOMIC DNA]</scope>
    <source>
        <strain evidence="3">CGMCC 1.15809</strain>
    </source>
</reference>
<feature type="chain" id="PRO_5045850167" description="Secreted protein" evidence="1">
    <location>
        <begin position="26"/>
        <end position="96"/>
    </location>
</feature>
<proteinExistence type="predicted"/>
<keyword evidence="1" id="KW-0732">Signal</keyword>
<accession>A0ABW1FM58</accession>
<comment type="caution">
    <text evidence="2">The sequence shown here is derived from an EMBL/GenBank/DDBJ whole genome shotgun (WGS) entry which is preliminary data.</text>
</comment>
<dbReference type="RefSeq" id="WP_345077530.1">
    <property type="nucleotide sequence ID" value="NZ_BAAAWG010000002.1"/>
</dbReference>
<protein>
    <recommendedName>
        <fullName evidence="4">Secreted protein</fullName>
    </recommendedName>
</protein>
<name>A0ABW1FM58_9ACTN</name>
<sequence length="96" mass="9659">MKYAKSAAVLAGSLMALGAAAPAFAEGQPPMPSMSLNGGINDALSSEQLDGHQFQPLVDTVVAAGKRVESGPKKILDRATGATQDGKLLGGLPLGK</sequence>
<dbReference type="EMBL" id="JBHSPW010000009">
    <property type="protein sequence ID" value="MFC5895055.1"/>
    <property type="molecule type" value="Genomic_DNA"/>
</dbReference>
<evidence type="ECO:0008006" key="4">
    <source>
        <dbReference type="Google" id="ProtNLM"/>
    </source>
</evidence>
<keyword evidence="3" id="KW-1185">Reference proteome</keyword>
<feature type="signal peptide" evidence="1">
    <location>
        <begin position="1"/>
        <end position="25"/>
    </location>
</feature>
<organism evidence="2 3">
    <name type="scientific">Streptomyces ramulosus</name>
    <dbReference type="NCBI Taxonomy" id="47762"/>
    <lineage>
        <taxon>Bacteria</taxon>
        <taxon>Bacillati</taxon>
        <taxon>Actinomycetota</taxon>
        <taxon>Actinomycetes</taxon>
        <taxon>Kitasatosporales</taxon>
        <taxon>Streptomycetaceae</taxon>
        <taxon>Streptomyces</taxon>
    </lineage>
</organism>
<evidence type="ECO:0000313" key="3">
    <source>
        <dbReference type="Proteomes" id="UP001596241"/>
    </source>
</evidence>
<gene>
    <name evidence="2" type="ORF">ACFP3M_19835</name>
</gene>
<dbReference type="Proteomes" id="UP001596241">
    <property type="component" value="Unassembled WGS sequence"/>
</dbReference>
<evidence type="ECO:0000313" key="2">
    <source>
        <dbReference type="EMBL" id="MFC5895055.1"/>
    </source>
</evidence>
<evidence type="ECO:0000256" key="1">
    <source>
        <dbReference type="SAM" id="SignalP"/>
    </source>
</evidence>